<dbReference type="KEGG" id="suln:FJR47_02415"/>
<dbReference type="Proteomes" id="UP000326061">
    <property type="component" value="Chromosome"/>
</dbReference>
<dbReference type="AlphaFoldDB" id="A0AAJ4A2R6"/>
<keyword evidence="2" id="KW-1185">Reference proteome</keyword>
<reference evidence="2" key="1">
    <citation type="submission" date="2019-06" db="EMBL/GenBank/DDBJ databases">
        <title>Sulfurimonas gotlandica sp. nov., a chemoautotrophic and psychrotolerant epsilonproteobacterium isolated from a pelagic redoxcline, and an emended description of the genus Sulfurimonas.</title>
        <authorList>
            <person name="Wang S."/>
            <person name="Jiang L."/>
            <person name="Shao Z."/>
        </authorList>
    </citation>
    <scope>NUCLEOTIDE SEQUENCE [LARGE SCALE GENOMIC DNA]</scope>
    <source>
        <strain evidence="2">1-1N</strain>
    </source>
</reference>
<protein>
    <submittedName>
        <fullName evidence="1">Uncharacterized protein</fullName>
    </submittedName>
</protein>
<evidence type="ECO:0000313" key="1">
    <source>
        <dbReference type="EMBL" id="QFR42824.1"/>
    </source>
</evidence>
<evidence type="ECO:0000313" key="2">
    <source>
        <dbReference type="Proteomes" id="UP000326061"/>
    </source>
</evidence>
<name>A0AAJ4A2R6_9BACT</name>
<dbReference type="EMBL" id="CP041166">
    <property type="protein sequence ID" value="QFR42824.1"/>
    <property type="molecule type" value="Genomic_DNA"/>
</dbReference>
<gene>
    <name evidence="1" type="ORF">FJR47_02415</name>
</gene>
<proteinExistence type="predicted"/>
<dbReference type="RefSeq" id="WP_152298887.1">
    <property type="nucleotide sequence ID" value="NZ_CP041166.1"/>
</dbReference>
<sequence>MVPFIIGGIALAATGYGVKKYLENDDNRDKVIDKLDDAYNWLDKTEQKGLEFFDNLEKKVDDHFDNERKRNKNDILYVDLSDNDESYILPELKEYVEKFESATRKLYNSSLLDLQTALNEIKGLERDLHLPSLSLRGKKYNFVSINDDIKASFESYTAILLNIKEHIDIELDKLDEILLKSNDYSSYSDEEKLFIQKLVNIQVTVDTATQSKMTLDKEHFTREVKRAFKKLENK</sequence>
<organism evidence="1 2">
    <name type="scientific">Sulfurimonas xiamenensis</name>
    <dbReference type="NCBI Taxonomy" id="2590021"/>
    <lineage>
        <taxon>Bacteria</taxon>
        <taxon>Pseudomonadati</taxon>
        <taxon>Campylobacterota</taxon>
        <taxon>Epsilonproteobacteria</taxon>
        <taxon>Campylobacterales</taxon>
        <taxon>Sulfurimonadaceae</taxon>
        <taxon>Sulfurimonas</taxon>
    </lineage>
</organism>
<accession>A0AAJ4A2R6</accession>